<feature type="transmembrane region" description="Helical" evidence="1">
    <location>
        <begin position="49"/>
        <end position="78"/>
    </location>
</feature>
<evidence type="ECO:0000313" key="3">
    <source>
        <dbReference type="EMBL" id="PPE68220.1"/>
    </source>
</evidence>
<proteinExistence type="predicted"/>
<dbReference type="OrthoDB" id="9800167at2"/>
<evidence type="ECO:0000313" key="4">
    <source>
        <dbReference type="Proteomes" id="UP000238605"/>
    </source>
</evidence>
<dbReference type="GO" id="GO:0006629">
    <property type="term" value="P:lipid metabolic process"/>
    <property type="evidence" value="ECO:0007669"/>
    <property type="project" value="InterPro"/>
</dbReference>
<evidence type="ECO:0000259" key="2">
    <source>
        <dbReference type="Pfam" id="PF00487"/>
    </source>
</evidence>
<feature type="transmembrane region" description="Helical" evidence="1">
    <location>
        <begin position="219"/>
        <end position="239"/>
    </location>
</feature>
<accession>A0A2S5SZT0</accession>
<organism evidence="3 4">
    <name type="scientific">Caldimonas caldifontis</name>
    <dbReference type="NCBI Taxonomy" id="1452508"/>
    <lineage>
        <taxon>Bacteria</taxon>
        <taxon>Pseudomonadati</taxon>
        <taxon>Pseudomonadota</taxon>
        <taxon>Betaproteobacteria</taxon>
        <taxon>Burkholderiales</taxon>
        <taxon>Sphaerotilaceae</taxon>
        <taxon>Caldimonas</taxon>
    </lineage>
</organism>
<feature type="domain" description="Fatty acid desaturase" evidence="2">
    <location>
        <begin position="69"/>
        <end position="300"/>
    </location>
</feature>
<name>A0A2S5SZT0_9BURK</name>
<dbReference type="InterPro" id="IPR005804">
    <property type="entry name" value="FA_desaturase_dom"/>
</dbReference>
<sequence>MNPAAPAAAETPPLRPAVLAGPEALSSAARAEIRELSGHRPGRFLLELAWNWLVVAGVITLGVLASNVFVTVLCILIVGTRQMVFGLLLHEQVHRLGLRGKYGDWIVNVLAVYPLFATTVEDYAKVHLSHHKYFFTSKDPDFIRKSGEDWTFPADWKVLARLVLRDLTGLNTVALIKGKTGTAAMDEFTRTNPSPLWLRLGFYALLAVVLTLVEGWTVFLVYWVIPLLTVTQLLVRWIAVIEHKYNMENATVYETTPLIRLKPWQRLLIPDLNFAMHAYHHAHPGVSFSQLPKVHEIYKREGLVDESAIFDGQGAYLRYMLKRSR</sequence>
<dbReference type="Pfam" id="PF00487">
    <property type="entry name" value="FA_desaturase"/>
    <property type="match status" value="1"/>
</dbReference>
<reference evidence="3 4" key="1">
    <citation type="submission" date="2018-02" db="EMBL/GenBank/DDBJ databases">
        <title>Reclassifiation of [Polyangium] brachysporum DSM 7029 as Guopingzhaonella breviflexa gen. nov., sp. nov., a member of the family Comamonadaceae.</title>
        <authorList>
            <person name="Tang B."/>
        </authorList>
    </citation>
    <scope>NUCLEOTIDE SEQUENCE [LARGE SCALE GENOMIC DNA]</scope>
    <source>
        <strain evidence="3 4">BCRC 80649</strain>
    </source>
</reference>
<gene>
    <name evidence="3" type="ORF">C1704_01125</name>
</gene>
<keyword evidence="1" id="KW-0812">Transmembrane</keyword>
<dbReference type="AlphaFoldDB" id="A0A2S5SZT0"/>
<comment type="caution">
    <text evidence="3">The sequence shown here is derived from an EMBL/GenBank/DDBJ whole genome shotgun (WGS) entry which is preliminary data.</text>
</comment>
<dbReference type="Proteomes" id="UP000238605">
    <property type="component" value="Unassembled WGS sequence"/>
</dbReference>
<evidence type="ECO:0000256" key="1">
    <source>
        <dbReference type="SAM" id="Phobius"/>
    </source>
</evidence>
<dbReference type="EMBL" id="PSNX01000001">
    <property type="protein sequence ID" value="PPE68220.1"/>
    <property type="molecule type" value="Genomic_DNA"/>
</dbReference>
<keyword evidence="4" id="KW-1185">Reference proteome</keyword>
<keyword evidence="1" id="KW-1133">Transmembrane helix</keyword>
<keyword evidence="1" id="KW-0472">Membrane</keyword>
<protein>
    <submittedName>
        <fullName evidence="3">Fatty acid desaturase</fullName>
    </submittedName>
</protein>
<feature type="transmembrane region" description="Helical" evidence="1">
    <location>
        <begin position="196"/>
        <end position="213"/>
    </location>
</feature>